<feature type="transmembrane region" description="Helical" evidence="1">
    <location>
        <begin position="48"/>
        <end position="70"/>
    </location>
</feature>
<dbReference type="EMBL" id="CP019640">
    <property type="protein sequence ID" value="AQQ54169.1"/>
    <property type="molecule type" value="Genomic_DNA"/>
</dbReference>
<dbReference type="PANTHER" id="PTHR40038:SF1">
    <property type="entry name" value="MEMBRANE-ASSOCIATED PROTEIN TCAA"/>
    <property type="match status" value="1"/>
</dbReference>
<evidence type="ECO:0000259" key="3">
    <source>
        <dbReference type="Pfam" id="PF22820"/>
    </source>
</evidence>
<sequence>MQCTNCGAERNESHKFCLNCGTEFSQAPLEPQAPPAVRKPISSKQRKWRVAAIIAGAAVLATGVGGHLYMEAKYDPARTIAAMNQAFSTNQPAEFLSYFTVGEGVIVDDKGFYAFMEDQDWPYIRDWIQEETNLLKNEGLANIIEDTDGNKLITVVSEPVLFGLYEDISFLVHPVNVFTEFDFDESTLTVGEKLIEGNSGERMAVGKFLPGNYKWKAVAASTYAPIEGSGTAHVKGNGSNSFTIEPDLNAGMVELSSDVADAVLWVNGKSTKKTVKELAEFGPIPYNKSVELTAETKNENGELVKGELVKIDSGKAHITFAHVQERQEALRQQAREEEQMEELVYEHEYYIHDFIDSFRYEFESALNYADFSYIASFFPAGSKVQTEYRADIDRHGRMDEYYNYYFDSTIVTDIEAVDSETLVATTQETFTFESGNDYYDYIKTKAYTIDVDGGYFITDIETLTSDSEQY</sequence>
<dbReference type="InterPro" id="IPR054530">
    <property type="entry name" value="TcaA_4th"/>
</dbReference>
<feature type="domain" description="TcaA 4th" evidence="3">
    <location>
        <begin position="251"/>
        <end position="315"/>
    </location>
</feature>
<dbReference type="Pfam" id="PF22820">
    <property type="entry name" value="TcaA_3rd_4th"/>
    <property type="match status" value="1"/>
</dbReference>
<gene>
    <name evidence="4" type="ORF">B0X71_14350</name>
</gene>
<dbReference type="Proteomes" id="UP000188184">
    <property type="component" value="Chromosome"/>
</dbReference>
<dbReference type="KEGG" id="pmar:B0X71_14350"/>
<evidence type="ECO:0000259" key="2">
    <source>
        <dbReference type="Pfam" id="PF22819"/>
    </source>
</evidence>
<keyword evidence="1" id="KW-0812">Transmembrane</keyword>
<keyword evidence="1" id="KW-1133">Transmembrane helix</keyword>
<proteinExistence type="predicted"/>
<evidence type="ECO:0000313" key="4">
    <source>
        <dbReference type="EMBL" id="AQQ54169.1"/>
    </source>
</evidence>
<feature type="domain" description="TcaA protein NTF2-like" evidence="2">
    <location>
        <begin position="351"/>
        <end position="459"/>
    </location>
</feature>
<reference evidence="4 5" key="1">
    <citation type="submission" date="2017-02" db="EMBL/GenBank/DDBJ databases">
        <title>The complete genomic sequence of a novel cold adapted crude oil-degrading bacterium Planococcus qaidamina Y42.</title>
        <authorList>
            <person name="Yang R."/>
        </authorList>
    </citation>
    <scope>NUCLEOTIDE SEQUENCE [LARGE SCALE GENOMIC DNA]</scope>
    <source>
        <strain evidence="4 5">Y42</strain>
    </source>
</reference>
<evidence type="ECO:0000256" key="1">
    <source>
        <dbReference type="SAM" id="Phobius"/>
    </source>
</evidence>
<name>A0A1Q2L154_9BACL</name>
<organism evidence="4 5">
    <name type="scientific">Planococcus lenghuensis</name>
    <dbReference type="NCBI Taxonomy" id="2213202"/>
    <lineage>
        <taxon>Bacteria</taxon>
        <taxon>Bacillati</taxon>
        <taxon>Bacillota</taxon>
        <taxon>Bacilli</taxon>
        <taxon>Bacillales</taxon>
        <taxon>Caryophanaceae</taxon>
        <taxon>Planococcus</taxon>
    </lineage>
</organism>
<evidence type="ECO:0000313" key="5">
    <source>
        <dbReference type="Proteomes" id="UP000188184"/>
    </source>
</evidence>
<dbReference type="PANTHER" id="PTHR40038">
    <property type="entry name" value="MEMBRANE-ASSOCIATED PROTEIN TCAA"/>
    <property type="match status" value="1"/>
</dbReference>
<keyword evidence="1" id="KW-0472">Membrane</keyword>
<accession>A0A1Q2L154</accession>
<dbReference type="InterPro" id="IPR054528">
    <property type="entry name" value="TcaA_5th"/>
</dbReference>
<keyword evidence="5" id="KW-1185">Reference proteome</keyword>
<dbReference type="RefSeq" id="WP_077590061.1">
    <property type="nucleotide sequence ID" value="NZ_CP019640.1"/>
</dbReference>
<dbReference type="OrthoDB" id="1682769at2"/>
<dbReference type="AlphaFoldDB" id="A0A1Q2L154"/>
<dbReference type="Pfam" id="PF22819">
    <property type="entry name" value="TcaA_5th"/>
    <property type="match status" value="1"/>
</dbReference>
<protein>
    <recommendedName>
        <fullName evidence="6">Zinc ribbon domain-containing protein</fullName>
    </recommendedName>
</protein>
<evidence type="ECO:0008006" key="6">
    <source>
        <dbReference type="Google" id="ProtNLM"/>
    </source>
</evidence>